<dbReference type="KEGG" id="aab:A4R43_05190"/>
<dbReference type="EMBL" id="CP015163">
    <property type="protein sequence ID" value="AXB41997.1"/>
    <property type="molecule type" value="Genomic_DNA"/>
</dbReference>
<evidence type="ECO:0000313" key="2">
    <source>
        <dbReference type="Proteomes" id="UP000250434"/>
    </source>
</evidence>
<dbReference type="InterPro" id="IPR023375">
    <property type="entry name" value="ADC_dom_sf"/>
</dbReference>
<organism evidence="1 2">
    <name type="scientific">Amycolatopsis albispora</name>
    <dbReference type="NCBI Taxonomy" id="1804986"/>
    <lineage>
        <taxon>Bacteria</taxon>
        <taxon>Bacillati</taxon>
        <taxon>Actinomycetota</taxon>
        <taxon>Actinomycetes</taxon>
        <taxon>Pseudonocardiales</taxon>
        <taxon>Pseudonocardiaceae</taxon>
        <taxon>Amycolatopsis</taxon>
    </lineage>
</organism>
<dbReference type="Proteomes" id="UP000250434">
    <property type="component" value="Chromosome"/>
</dbReference>
<name>A0A344L1S3_9PSEU</name>
<dbReference type="GO" id="GO:0016829">
    <property type="term" value="F:lyase activity"/>
    <property type="evidence" value="ECO:0007669"/>
    <property type="project" value="InterPro"/>
</dbReference>
<sequence>MSEYPPEPWNLAGQAYLTTWRVPVDALPALADGLSPVVVAGRAVVVTAWLDYQPPGRLSYHELLATVAVRAPSGGLRATGTITDIWVDSEVSLAGGRALWGIPKDLAAFDFTHGRTFTASASLDDGWIATAAFTRRAGLPFAPPAAFRIAQELDGALKHTPVRSTGRPHLASANWNLNPDGPLGFLAGRRPGPSAHLADFRLTFGE</sequence>
<keyword evidence="2" id="KW-1185">Reference proteome</keyword>
<reference evidence="1 2" key="1">
    <citation type="submission" date="2016-04" db="EMBL/GenBank/DDBJ databases">
        <title>Complete genome sequence and analysis of deep-sea sediment isolate, Amycolatopsis sp. WP1.</title>
        <authorList>
            <person name="Wang H."/>
            <person name="Chen S."/>
            <person name="Wu Q."/>
        </authorList>
    </citation>
    <scope>NUCLEOTIDE SEQUENCE [LARGE SCALE GENOMIC DNA]</scope>
    <source>
        <strain evidence="1 2">WP1</strain>
    </source>
</reference>
<evidence type="ECO:0000313" key="1">
    <source>
        <dbReference type="EMBL" id="AXB41997.1"/>
    </source>
</evidence>
<proteinExistence type="predicted"/>
<dbReference type="Gene3D" id="2.40.400.10">
    <property type="entry name" value="Acetoacetate decarboxylase-like"/>
    <property type="match status" value="1"/>
</dbReference>
<dbReference type="AlphaFoldDB" id="A0A344L1S3"/>
<gene>
    <name evidence="1" type="ORF">A4R43_05190</name>
</gene>
<dbReference type="OrthoDB" id="834556at2"/>
<dbReference type="RefSeq" id="WP_113691263.1">
    <property type="nucleotide sequence ID" value="NZ_CP015163.1"/>
</dbReference>
<dbReference type="InterPro" id="IPR010451">
    <property type="entry name" value="Acetoacetate_decarboxylase"/>
</dbReference>
<accession>A0A344L1S3</accession>
<protein>
    <submittedName>
        <fullName evidence="1">Acetoacetate decarboxylase</fullName>
    </submittedName>
</protein>
<dbReference type="SUPFAM" id="SSF160104">
    <property type="entry name" value="Acetoacetate decarboxylase-like"/>
    <property type="match status" value="1"/>
</dbReference>
<dbReference type="Pfam" id="PF06314">
    <property type="entry name" value="ADC"/>
    <property type="match status" value="1"/>
</dbReference>